<comment type="subcellular location">
    <subcellularLocation>
        <location evidence="1">Nucleus</location>
    </subcellularLocation>
</comment>
<dbReference type="Gene3D" id="2.40.50.140">
    <property type="entry name" value="Nucleic acid-binding proteins"/>
    <property type="match status" value="1"/>
</dbReference>
<dbReference type="GO" id="GO:0006289">
    <property type="term" value="P:nucleotide-excision repair"/>
    <property type="evidence" value="ECO:0007669"/>
    <property type="project" value="TreeGrafter"/>
</dbReference>
<organism evidence="5">
    <name type="scientific">Chromera velia CCMP2878</name>
    <dbReference type="NCBI Taxonomy" id="1169474"/>
    <lineage>
        <taxon>Eukaryota</taxon>
        <taxon>Sar</taxon>
        <taxon>Alveolata</taxon>
        <taxon>Colpodellida</taxon>
        <taxon>Chromeraceae</taxon>
        <taxon>Chromera</taxon>
    </lineage>
</organism>
<dbReference type="GO" id="GO:0005662">
    <property type="term" value="C:DNA replication factor A complex"/>
    <property type="evidence" value="ECO:0007669"/>
    <property type="project" value="TreeGrafter"/>
</dbReference>
<name>A0A0G4FKS2_9ALVE</name>
<dbReference type="GO" id="GO:0035861">
    <property type="term" value="C:site of double-strand break"/>
    <property type="evidence" value="ECO:0007669"/>
    <property type="project" value="TreeGrafter"/>
</dbReference>
<evidence type="ECO:0008006" key="6">
    <source>
        <dbReference type="Google" id="ProtNLM"/>
    </source>
</evidence>
<feature type="compositionally biased region" description="Polar residues" evidence="4">
    <location>
        <begin position="241"/>
        <end position="251"/>
    </location>
</feature>
<dbReference type="AlphaFoldDB" id="A0A0G4FKS2"/>
<feature type="compositionally biased region" description="Low complexity" evidence="4">
    <location>
        <begin position="252"/>
        <end position="264"/>
    </location>
</feature>
<feature type="region of interest" description="Disordered" evidence="4">
    <location>
        <begin position="34"/>
        <end position="71"/>
    </location>
</feature>
<evidence type="ECO:0000256" key="3">
    <source>
        <dbReference type="ARBA" id="ARBA00023242"/>
    </source>
</evidence>
<dbReference type="PANTHER" id="PTHR13989">
    <property type="entry name" value="REPLICATION PROTEIN A-RELATED"/>
    <property type="match status" value="1"/>
</dbReference>
<reference evidence="5" key="1">
    <citation type="submission" date="2014-11" db="EMBL/GenBank/DDBJ databases">
        <authorList>
            <person name="Otto D Thomas"/>
            <person name="Naeem Raeece"/>
        </authorList>
    </citation>
    <scope>NUCLEOTIDE SEQUENCE</scope>
</reference>
<dbReference type="VEuPathDB" id="CryptoDB:Cvel_17382"/>
<dbReference type="EMBL" id="CDMZ01000422">
    <property type="protein sequence ID" value="CEM13952.1"/>
    <property type="molecule type" value="Genomic_DNA"/>
</dbReference>
<dbReference type="GO" id="GO:0003697">
    <property type="term" value="F:single-stranded DNA binding"/>
    <property type="evidence" value="ECO:0007669"/>
    <property type="project" value="TreeGrafter"/>
</dbReference>
<evidence type="ECO:0000256" key="4">
    <source>
        <dbReference type="SAM" id="MobiDB-lite"/>
    </source>
</evidence>
<evidence type="ECO:0000313" key="5">
    <source>
        <dbReference type="EMBL" id="CEM13952.1"/>
    </source>
</evidence>
<dbReference type="GO" id="GO:0006260">
    <property type="term" value="P:DNA replication"/>
    <property type="evidence" value="ECO:0007669"/>
    <property type="project" value="TreeGrafter"/>
</dbReference>
<sequence length="345" mass="36247">MEGFFDGDGGFGGGGGFGSSGGFGGFGDFGGGDGGGSMGGQGMGGGGFLSQISQDESGGGGGGSGSSREQSVIPVTCKIVQGTMQETIQNDGRLGTVWGHEVGQLTLVAQITNIANPTQEAGVPKYRVTVRDCSAKSLECVFNADSQLKNDGMMQLRPMMWVRVYGRLVSFGTREPFFQAFSIRPIEDYHEIPFHGIEVGYTYLRLTGRMGGEGGQGGGLAASAGSSGHVSDTGEGYGANTRPSSANGVRPQQQQQQQQEQNFGAQGGGQIDAERLKEPLFRHLCSQFTPETQSFHRTAVVAMANQFHVSGSIMSATLDVLEHEGYIYNPDEDTDTFILTNAGGF</sequence>
<proteinExistence type="predicted"/>
<gene>
    <name evidence="5" type="ORF">Cvel_17382</name>
</gene>
<protein>
    <recommendedName>
        <fullName evidence="6">Replication protein A C-terminal domain-containing protein</fullName>
    </recommendedName>
</protein>
<dbReference type="SUPFAM" id="SSF50249">
    <property type="entry name" value="Nucleic acid-binding proteins"/>
    <property type="match status" value="1"/>
</dbReference>
<feature type="region of interest" description="Disordered" evidence="4">
    <location>
        <begin position="214"/>
        <end position="268"/>
    </location>
</feature>
<keyword evidence="2" id="KW-0238">DNA-binding</keyword>
<keyword evidence="3" id="KW-0539">Nucleus</keyword>
<dbReference type="InterPro" id="IPR040260">
    <property type="entry name" value="RFA2-like"/>
</dbReference>
<dbReference type="GO" id="GO:0000781">
    <property type="term" value="C:chromosome, telomeric region"/>
    <property type="evidence" value="ECO:0007669"/>
    <property type="project" value="TreeGrafter"/>
</dbReference>
<evidence type="ECO:0000256" key="1">
    <source>
        <dbReference type="ARBA" id="ARBA00004123"/>
    </source>
</evidence>
<dbReference type="GO" id="GO:0000724">
    <property type="term" value="P:double-strand break repair via homologous recombination"/>
    <property type="evidence" value="ECO:0007669"/>
    <property type="project" value="TreeGrafter"/>
</dbReference>
<feature type="compositionally biased region" description="Gly residues" evidence="4">
    <location>
        <begin position="34"/>
        <end position="48"/>
    </location>
</feature>
<dbReference type="InterPro" id="IPR012340">
    <property type="entry name" value="NA-bd_OB-fold"/>
</dbReference>
<accession>A0A0G4FKS2</accession>
<dbReference type="PANTHER" id="PTHR13989:SF16">
    <property type="entry name" value="REPLICATION PROTEIN A2"/>
    <property type="match status" value="1"/>
</dbReference>
<evidence type="ECO:0000256" key="2">
    <source>
        <dbReference type="ARBA" id="ARBA00023125"/>
    </source>
</evidence>